<accession>A0A2M8J1T3</accession>
<dbReference type="InterPro" id="IPR036412">
    <property type="entry name" value="HAD-like_sf"/>
</dbReference>
<gene>
    <name evidence="5" type="ORF">CVM52_10540</name>
</gene>
<keyword evidence="6" id="KW-1185">Reference proteome</keyword>
<evidence type="ECO:0000313" key="6">
    <source>
        <dbReference type="Proteomes" id="UP000231553"/>
    </source>
</evidence>
<dbReference type="PANTHER" id="PTHR46193">
    <property type="entry name" value="6-PHOSPHOGLUCONATE PHOSPHATASE"/>
    <property type="match status" value="1"/>
</dbReference>
<reference evidence="5 6" key="1">
    <citation type="journal article" date="2018" name="Int. J. Syst. Evol. Microbiol.">
        <title>Pseudooceanicola lipolyticus sp. nov., a marine alphaproteobacterium, reclassification of Oceanicola flagellatus as Pseudooceanicola flagellatus comb. nov. and emended description of the genus Pseudooceanicola.</title>
        <authorList>
            <person name="Huang M.-M."/>
            <person name="Guo L.-L."/>
            <person name="Wu Y.-H."/>
            <person name="Lai Q.-L."/>
            <person name="Shao Z.-Z."/>
            <person name="Wang C.-S."/>
            <person name="Wu M."/>
            <person name="Xu X.-W."/>
        </authorList>
    </citation>
    <scope>NUCLEOTIDE SEQUENCE [LARGE SCALE GENOMIC DNA]</scope>
    <source>
        <strain evidence="5 6">157</strain>
    </source>
</reference>
<evidence type="ECO:0000313" key="5">
    <source>
        <dbReference type="EMBL" id="PJE36739.1"/>
    </source>
</evidence>
<comment type="caution">
    <text evidence="5">The sequence shown here is derived from an EMBL/GenBank/DDBJ whole genome shotgun (WGS) entry which is preliminary data.</text>
</comment>
<dbReference type="Gene3D" id="3.40.50.1000">
    <property type="entry name" value="HAD superfamily/HAD-like"/>
    <property type="match status" value="1"/>
</dbReference>
<evidence type="ECO:0000256" key="4">
    <source>
        <dbReference type="ARBA" id="ARBA00022842"/>
    </source>
</evidence>
<dbReference type="CDD" id="cd07526">
    <property type="entry name" value="HAD_BPGM_like"/>
    <property type="match status" value="1"/>
</dbReference>
<dbReference type="GO" id="GO:0016787">
    <property type="term" value="F:hydrolase activity"/>
    <property type="evidence" value="ECO:0007669"/>
    <property type="project" value="UniProtKB-KW"/>
</dbReference>
<dbReference type="SFLD" id="SFLDG01129">
    <property type="entry name" value="C1.5:_HAD__Beta-PGM__Phosphata"/>
    <property type="match status" value="1"/>
</dbReference>
<organism evidence="5 6">
    <name type="scientific">Pseudooceanicola lipolyticus</name>
    <dbReference type="NCBI Taxonomy" id="2029104"/>
    <lineage>
        <taxon>Bacteria</taxon>
        <taxon>Pseudomonadati</taxon>
        <taxon>Pseudomonadota</taxon>
        <taxon>Alphaproteobacteria</taxon>
        <taxon>Rhodobacterales</taxon>
        <taxon>Paracoccaceae</taxon>
        <taxon>Pseudooceanicola</taxon>
    </lineage>
</organism>
<dbReference type="InterPro" id="IPR023198">
    <property type="entry name" value="PGP-like_dom2"/>
</dbReference>
<evidence type="ECO:0000256" key="1">
    <source>
        <dbReference type="ARBA" id="ARBA00001946"/>
    </source>
</evidence>
<name>A0A2M8J1T3_9RHOB</name>
<dbReference type="Proteomes" id="UP000231553">
    <property type="component" value="Unassembled WGS sequence"/>
</dbReference>
<evidence type="ECO:0000256" key="2">
    <source>
        <dbReference type="ARBA" id="ARBA00006171"/>
    </source>
</evidence>
<keyword evidence="4" id="KW-0460">Magnesium</keyword>
<dbReference type="SUPFAM" id="SSF56784">
    <property type="entry name" value="HAD-like"/>
    <property type="match status" value="1"/>
</dbReference>
<dbReference type="SFLD" id="SFLDS00003">
    <property type="entry name" value="Haloacid_Dehalogenase"/>
    <property type="match status" value="1"/>
</dbReference>
<evidence type="ECO:0000256" key="3">
    <source>
        <dbReference type="ARBA" id="ARBA00022723"/>
    </source>
</evidence>
<dbReference type="NCBIfam" id="TIGR01509">
    <property type="entry name" value="HAD-SF-IA-v3"/>
    <property type="match status" value="1"/>
</dbReference>
<dbReference type="GO" id="GO:0046872">
    <property type="term" value="F:metal ion binding"/>
    <property type="evidence" value="ECO:0007669"/>
    <property type="project" value="UniProtKB-KW"/>
</dbReference>
<dbReference type="InterPro" id="IPR051600">
    <property type="entry name" value="Beta-PGM-like"/>
</dbReference>
<keyword evidence="5" id="KW-0378">Hydrolase</keyword>
<dbReference type="InterPro" id="IPR023214">
    <property type="entry name" value="HAD_sf"/>
</dbReference>
<dbReference type="OrthoDB" id="9797743at2"/>
<dbReference type="Gene3D" id="1.10.150.240">
    <property type="entry name" value="Putative phosphatase, domain 2"/>
    <property type="match status" value="1"/>
</dbReference>
<dbReference type="Pfam" id="PF00702">
    <property type="entry name" value="Hydrolase"/>
    <property type="match status" value="1"/>
</dbReference>
<dbReference type="AlphaFoldDB" id="A0A2M8J1T3"/>
<dbReference type="InterPro" id="IPR006439">
    <property type="entry name" value="HAD-SF_hydro_IA"/>
</dbReference>
<dbReference type="EMBL" id="PGTB01000032">
    <property type="protein sequence ID" value="PJE36739.1"/>
    <property type="molecule type" value="Genomic_DNA"/>
</dbReference>
<comment type="cofactor">
    <cofactor evidence="1">
        <name>Mg(2+)</name>
        <dbReference type="ChEBI" id="CHEBI:18420"/>
    </cofactor>
</comment>
<dbReference type="PANTHER" id="PTHR46193:SF10">
    <property type="entry name" value="6-PHOSPHOGLUCONATE PHOSPHATASE"/>
    <property type="match status" value="1"/>
</dbReference>
<proteinExistence type="inferred from homology"/>
<keyword evidence="3" id="KW-0479">Metal-binding</keyword>
<sequence>MAMTDLICFDCDGVLVDSERLAAQTTADLLAALGVDLTWQQASQLFTGKHAADAMQTLHETYGLVPPADYQQRFDGLLHQKFRAELRPVPGINTVLAALDRPCCVTSNSGHARLALSLSLTGLDRHFGPHVFSAEDVARGKPAPDLFHHAAARLGADIRRCVVIDDSVTGILGAVAAGATAIGFTGGSHVGPDLGDRLRAAGACCVVDSATGLIAALDLRAARAG</sequence>
<dbReference type="SFLD" id="SFLDG01135">
    <property type="entry name" value="C1.5.6:_HAD__Beta-PGM__Phospha"/>
    <property type="match status" value="1"/>
</dbReference>
<comment type="similarity">
    <text evidence="2">Belongs to the HAD-like hydrolase superfamily. CbbY/CbbZ/Gph/YieH family.</text>
</comment>
<protein>
    <submittedName>
        <fullName evidence="5">Hydrolase</fullName>
    </submittedName>
</protein>